<proteinExistence type="predicted"/>
<dbReference type="SUPFAM" id="SSF52540">
    <property type="entry name" value="P-loop containing nucleoside triphosphate hydrolases"/>
    <property type="match status" value="1"/>
</dbReference>
<dbReference type="Proteomes" id="UP000447393">
    <property type="component" value="Unassembled WGS sequence"/>
</dbReference>
<evidence type="ECO:0000313" key="1">
    <source>
        <dbReference type="EMBL" id="MYL50014.1"/>
    </source>
</evidence>
<dbReference type="EMBL" id="WMEZ01000003">
    <property type="protein sequence ID" value="MYL50014.1"/>
    <property type="molecule type" value="Genomic_DNA"/>
</dbReference>
<gene>
    <name evidence="1" type="ORF">GLV98_10995</name>
</gene>
<dbReference type="AlphaFoldDB" id="A0A845E2R7"/>
<dbReference type="Gene3D" id="3.40.50.300">
    <property type="entry name" value="P-loop containing nucleotide triphosphate hydrolases"/>
    <property type="match status" value="1"/>
</dbReference>
<evidence type="ECO:0000313" key="2">
    <source>
        <dbReference type="Proteomes" id="UP000447393"/>
    </source>
</evidence>
<dbReference type="InterPro" id="IPR027417">
    <property type="entry name" value="P-loop_NTPase"/>
</dbReference>
<accession>A0A845E2R7</accession>
<reference evidence="1 2" key="1">
    <citation type="submission" date="2019-11" db="EMBL/GenBank/DDBJ databases">
        <title>Genome sequences of 17 halophilic strains isolated from different environments.</title>
        <authorList>
            <person name="Furrow R.E."/>
        </authorList>
    </citation>
    <scope>NUCLEOTIDE SEQUENCE [LARGE SCALE GENOMIC DNA]</scope>
    <source>
        <strain evidence="1 2">22505_10_Sand</strain>
    </source>
</reference>
<protein>
    <submittedName>
        <fullName evidence="1">AAA family ATPase</fullName>
    </submittedName>
</protein>
<comment type="caution">
    <text evidence="1">The sequence shown here is derived from an EMBL/GenBank/DDBJ whole genome shotgun (WGS) entry which is preliminary data.</text>
</comment>
<sequence>MKLVLLFGPQAVGKMTVGQELEKLTELKLFHNHMTIELLQPFFGFSDEMWRLSQLFREEIFRTYAESDQYGMIFTFIWAFNKQEDWDFVETMIDIFEQEGGDVYFVELQADMEERIKRNRTSNRLEHKPSKRDVEASEERMIASMDHLRMNTRDGEINENNYIKINNSELEPNVVAKKIQETFSL</sequence>
<dbReference type="OrthoDB" id="193997at2"/>
<organism evidence="1 2">
    <name type="scientific">Halobacillus litoralis</name>
    <dbReference type="NCBI Taxonomy" id="45668"/>
    <lineage>
        <taxon>Bacteria</taxon>
        <taxon>Bacillati</taxon>
        <taxon>Bacillota</taxon>
        <taxon>Bacilli</taxon>
        <taxon>Bacillales</taxon>
        <taxon>Bacillaceae</taxon>
        <taxon>Halobacillus</taxon>
    </lineage>
</organism>
<name>A0A845E2R7_9BACI</name>
<dbReference type="RefSeq" id="WP_160915342.1">
    <property type="nucleotide sequence ID" value="NZ_WMEZ01000003.1"/>
</dbReference>